<keyword evidence="4" id="KW-1003">Cell membrane</keyword>
<keyword evidence="7 8" id="KW-0472">Membrane</keyword>
<dbReference type="Proteomes" id="UP000241203">
    <property type="component" value="Unassembled WGS sequence"/>
</dbReference>
<dbReference type="InterPro" id="IPR002549">
    <property type="entry name" value="AI-2E-like"/>
</dbReference>
<evidence type="ECO:0000256" key="4">
    <source>
        <dbReference type="ARBA" id="ARBA00022475"/>
    </source>
</evidence>
<feature type="transmembrane region" description="Helical" evidence="8">
    <location>
        <begin position="91"/>
        <end position="115"/>
    </location>
</feature>
<dbReference type="Pfam" id="PF01594">
    <property type="entry name" value="AI-2E_transport"/>
    <property type="match status" value="1"/>
</dbReference>
<comment type="subcellular location">
    <subcellularLocation>
        <location evidence="1">Cell membrane</location>
        <topology evidence="1">Multi-pass membrane protein</topology>
    </subcellularLocation>
</comment>
<dbReference type="AlphaFoldDB" id="A0A2P8GT04"/>
<feature type="transmembrane region" description="Helical" evidence="8">
    <location>
        <begin position="298"/>
        <end position="317"/>
    </location>
</feature>
<keyword evidence="5 8" id="KW-0812">Transmembrane</keyword>
<feature type="transmembrane region" description="Helical" evidence="8">
    <location>
        <begin position="37"/>
        <end position="55"/>
    </location>
</feature>
<dbReference type="PANTHER" id="PTHR21716:SF53">
    <property type="entry name" value="PERMEASE PERM-RELATED"/>
    <property type="match status" value="1"/>
</dbReference>
<protein>
    <submittedName>
        <fullName evidence="9">Putative PurR-regulated permease PerM</fullName>
    </submittedName>
</protein>
<comment type="similarity">
    <text evidence="2">Belongs to the autoinducer-2 exporter (AI-2E) (TC 2.A.86) family.</text>
</comment>
<dbReference type="EMBL" id="PYAU01000001">
    <property type="protein sequence ID" value="PSL37091.1"/>
    <property type="molecule type" value="Genomic_DNA"/>
</dbReference>
<feature type="transmembrane region" description="Helical" evidence="8">
    <location>
        <begin position="329"/>
        <end position="362"/>
    </location>
</feature>
<sequence>MRNPFGHSHDKARIDVTTVKADGYGPMPIVRINAFRMGLLGGLGVLLALVIGSIVTQLSTVLVYVGLALFLALGLDPLVSLIEKKLPRPAAIAIVVLGALLAVAGILFAIIPILVQQTANLINEIPGYVDDILASDWYGNLENMFGDGFQDAVNSALSFIQDPSNLLSIGGGIVAVGAGVASGITAVTIVTILTLYFLGSLRSMKRALYRFVPAYRREAFADVTDQVTGAVGRYVMGQVSLALVNGILSFIFLSIIQGPLPALLALLAFIGSLIPLVGTLSASIVITALCFFNSPTTALVAGIYYLIYMQIEAYVLSPRIMNRAVSVPGAVVVIAAVAGGALGGVLGALVAIPIAASAIIIIQKVVFPSQDAKTSPPPVAAS</sequence>
<evidence type="ECO:0000256" key="6">
    <source>
        <dbReference type="ARBA" id="ARBA00022989"/>
    </source>
</evidence>
<dbReference type="GO" id="GO:0055085">
    <property type="term" value="P:transmembrane transport"/>
    <property type="evidence" value="ECO:0007669"/>
    <property type="project" value="TreeGrafter"/>
</dbReference>
<evidence type="ECO:0000313" key="9">
    <source>
        <dbReference type="EMBL" id="PSL37091.1"/>
    </source>
</evidence>
<dbReference type="RefSeq" id="WP_341810879.1">
    <property type="nucleotide sequence ID" value="NZ_PYAU01000001.1"/>
</dbReference>
<reference evidence="9 10" key="1">
    <citation type="submission" date="2018-03" db="EMBL/GenBank/DDBJ databases">
        <title>Genomic Encyclopedia of Archaeal and Bacterial Type Strains, Phase II (KMG-II): from individual species to whole genera.</title>
        <authorList>
            <person name="Goeker M."/>
        </authorList>
    </citation>
    <scope>NUCLEOTIDE SEQUENCE [LARGE SCALE GENOMIC DNA]</scope>
    <source>
        <strain evidence="9 10">DSM 21548</strain>
    </source>
</reference>
<comment type="caution">
    <text evidence="9">The sequence shown here is derived from an EMBL/GenBank/DDBJ whole genome shotgun (WGS) entry which is preliminary data.</text>
</comment>
<name>A0A2P8GT04_9MICO</name>
<accession>A0A2P8GT04</accession>
<dbReference type="GO" id="GO:0005886">
    <property type="term" value="C:plasma membrane"/>
    <property type="evidence" value="ECO:0007669"/>
    <property type="project" value="UniProtKB-SubCell"/>
</dbReference>
<evidence type="ECO:0000256" key="5">
    <source>
        <dbReference type="ARBA" id="ARBA00022692"/>
    </source>
</evidence>
<evidence type="ECO:0000256" key="1">
    <source>
        <dbReference type="ARBA" id="ARBA00004651"/>
    </source>
</evidence>
<dbReference type="PANTHER" id="PTHR21716">
    <property type="entry name" value="TRANSMEMBRANE PROTEIN"/>
    <property type="match status" value="1"/>
</dbReference>
<evidence type="ECO:0000256" key="8">
    <source>
        <dbReference type="SAM" id="Phobius"/>
    </source>
</evidence>
<evidence type="ECO:0000256" key="2">
    <source>
        <dbReference type="ARBA" id="ARBA00009773"/>
    </source>
</evidence>
<keyword evidence="6 8" id="KW-1133">Transmembrane helix</keyword>
<organism evidence="9 10">
    <name type="scientific">Labedella gwakjiensis</name>
    <dbReference type="NCBI Taxonomy" id="390269"/>
    <lineage>
        <taxon>Bacteria</taxon>
        <taxon>Bacillati</taxon>
        <taxon>Actinomycetota</taxon>
        <taxon>Actinomycetes</taxon>
        <taxon>Micrococcales</taxon>
        <taxon>Microbacteriaceae</taxon>
        <taxon>Labedella</taxon>
    </lineage>
</organism>
<feature type="transmembrane region" description="Helical" evidence="8">
    <location>
        <begin position="61"/>
        <end position="79"/>
    </location>
</feature>
<feature type="transmembrane region" description="Helical" evidence="8">
    <location>
        <begin position="262"/>
        <end position="291"/>
    </location>
</feature>
<feature type="transmembrane region" description="Helical" evidence="8">
    <location>
        <begin position="239"/>
        <end position="256"/>
    </location>
</feature>
<feature type="transmembrane region" description="Helical" evidence="8">
    <location>
        <begin position="173"/>
        <end position="198"/>
    </location>
</feature>
<evidence type="ECO:0000256" key="7">
    <source>
        <dbReference type="ARBA" id="ARBA00023136"/>
    </source>
</evidence>
<gene>
    <name evidence="9" type="ORF">CLV49_0697</name>
</gene>
<proteinExistence type="inferred from homology"/>
<evidence type="ECO:0000256" key="3">
    <source>
        <dbReference type="ARBA" id="ARBA00022448"/>
    </source>
</evidence>
<keyword evidence="3" id="KW-0813">Transport</keyword>
<evidence type="ECO:0000313" key="10">
    <source>
        <dbReference type="Proteomes" id="UP000241203"/>
    </source>
</evidence>